<dbReference type="Proteomes" id="UP000708148">
    <property type="component" value="Unassembled WGS sequence"/>
</dbReference>
<evidence type="ECO:0000313" key="10">
    <source>
        <dbReference type="Proteomes" id="UP000708148"/>
    </source>
</evidence>
<dbReference type="SUPFAM" id="SSF54001">
    <property type="entry name" value="Cysteine proteinases"/>
    <property type="match status" value="1"/>
</dbReference>
<organism evidence="9 10">
    <name type="scientific">Ostreobium quekettii</name>
    <dbReference type="NCBI Taxonomy" id="121088"/>
    <lineage>
        <taxon>Eukaryota</taxon>
        <taxon>Viridiplantae</taxon>
        <taxon>Chlorophyta</taxon>
        <taxon>core chlorophytes</taxon>
        <taxon>Ulvophyceae</taxon>
        <taxon>TCBD clade</taxon>
        <taxon>Bryopsidales</taxon>
        <taxon>Ostreobineae</taxon>
        <taxon>Ostreobiaceae</taxon>
        <taxon>Ostreobium</taxon>
    </lineage>
</organism>
<comment type="catalytic activity">
    <reaction evidence="1">
        <text>Thiol-dependent hydrolysis of ester, thioester, amide, peptide and isopeptide bonds formed by the C-terminal Gly of ubiquitin (a 76-residue protein attached to proteins as an intracellular targeting signal).</text>
        <dbReference type="EC" id="3.4.19.12"/>
    </reaction>
</comment>
<dbReference type="InterPro" id="IPR028889">
    <property type="entry name" value="USP"/>
</dbReference>
<dbReference type="PANTHER" id="PTHR24006:SF687">
    <property type="entry name" value="UBIQUITIN CARBOXYL-TERMINAL HYDROLASE 10"/>
    <property type="match status" value="1"/>
</dbReference>
<dbReference type="GO" id="GO:0006508">
    <property type="term" value="P:proteolysis"/>
    <property type="evidence" value="ECO:0007669"/>
    <property type="project" value="UniProtKB-KW"/>
</dbReference>
<keyword evidence="5" id="KW-0378">Hydrolase</keyword>
<keyword evidence="10" id="KW-1185">Reference proteome</keyword>
<feature type="compositionally biased region" description="Polar residues" evidence="7">
    <location>
        <begin position="281"/>
        <end position="291"/>
    </location>
</feature>
<evidence type="ECO:0000256" key="2">
    <source>
        <dbReference type="ARBA" id="ARBA00012759"/>
    </source>
</evidence>
<feature type="region of interest" description="Disordered" evidence="7">
    <location>
        <begin position="1"/>
        <end position="72"/>
    </location>
</feature>
<accession>A0A8S1IPX5</accession>
<evidence type="ECO:0000256" key="7">
    <source>
        <dbReference type="SAM" id="MobiDB-lite"/>
    </source>
</evidence>
<evidence type="ECO:0000256" key="4">
    <source>
        <dbReference type="ARBA" id="ARBA00022786"/>
    </source>
</evidence>
<reference evidence="9" key="1">
    <citation type="submission" date="2020-12" db="EMBL/GenBank/DDBJ databases">
        <authorList>
            <person name="Iha C."/>
        </authorList>
    </citation>
    <scope>NUCLEOTIDE SEQUENCE</scope>
</reference>
<name>A0A8S1IPX5_9CHLO</name>
<feature type="compositionally biased region" description="Basic residues" evidence="7">
    <location>
        <begin position="520"/>
        <end position="535"/>
    </location>
</feature>
<dbReference type="EC" id="3.4.19.12" evidence="2"/>
<evidence type="ECO:0000313" key="9">
    <source>
        <dbReference type="EMBL" id="CAD7695862.1"/>
    </source>
</evidence>
<dbReference type="AlphaFoldDB" id="A0A8S1IPX5"/>
<comment type="caution">
    <text evidence="9">The sequence shown here is derived from an EMBL/GenBank/DDBJ whole genome shotgun (WGS) entry which is preliminary data.</text>
</comment>
<dbReference type="OrthoDB" id="429671at2759"/>
<evidence type="ECO:0000256" key="5">
    <source>
        <dbReference type="ARBA" id="ARBA00022801"/>
    </source>
</evidence>
<evidence type="ECO:0000256" key="1">
    <source>
        <dbReference type="ARBA" id="ARBA00000707"/>
    </source>
</evidence>
<dbReference type="Pfam" id="PF00443">
    <property type="entry name" value="UCH"/>
    <property type="match status" value="1"/>
</dbReference>
<dbReference type="CDD" id="cd02257">
    <property type="entry name" value="Peptidase_C19"/>
    <property type="match status" value="1"/>
</dbReference>
<keyword evidence="4" id="KW-0833">Ubl conjugation pathway</keyword>
<sequence length="1060" mass="112368">MAQPRQARGGQRVAKLEEGRRLLHGSGGGRSREQVPTGLTIRAKGRGPLYVAHKNSPPRDTPPSSNAQQPANLCWGDCPVVGNGETSRNGSWNGMGGQVEQEASRREHSGDGVQESGPGPGSANGFANLLKTQHAGTFPGRCGPAGSTQSHKLGQSMSWLKYNLAGTPSPRNGANPAAVSGMGKLGQRTQIRSMGQVEPSRQPTTRPMVGVHQVPHTVPVHDGNPKDPLTPRGARSKGQTNTASNQSTGMPSWTIVRKNGKTGAANADQDGSAPRAAIPKRTSTASRTPTVAQPALLRPVQGALATPRAASMPSPLRHAWQSEVDSADRGMGMLQQRSAPVGGQRRVEQVHQPLGPKVISEPSERDFCRHSAPDLNGSGKPQIPTLRMDRKVSSMDNPKTAAPTGSPQCLACVSSVLSQPGKLDADNGSLPGCHLAGEGSLHLQGPGAYRDASNGFPDRVEQQPKFSPIAAQLWSRQQTDTSWGDELPVWDSEPNGHNSCSSTGTTASSLSLSGDEHGKKAGKRRSRNKSSRRGVRVASGIPGADFVDTPSPPPTAFHSGPGSVSALKRSANGYDADVGIGAAVPLGIVQRDVQSNGGASVRVRLQGSASAGFTGAGINMNAFVLGRAHTTGVGQLPFPGSYLQMPSTRFNAANGKENSHGSGVLFRRPQSPSVTAALMDLCSNDFSGSGTRYHERGFTNLGNTCFVGSAFQLLLGSSRFCWLLKQLSIVCHCLHPRALPTLVGLGELAKGMAERRGPNGGQITVQQGAPGSGVARSCKPMMPTMLSAVVNGFQQRHSQSADGGHCEEHDAQEFLLYLLEQVEVELVILKEAVADGDDGPGPRQGKQEESDWEAAGRKGKSSTKRPAGSQAETMLSAIFGGSVQSEVKASGMKPSVVVHRFTALDLDIAPSTVQTIEDAVQLYTEPDHLTDYKPTDSSQPQRATKANRLRDLPEVLLVSLKRYAYTAEGLQKIDKPIAFGAVLSMQRQWLADTKPSRVGYRLVATCSHHGKGYGGDHYTANVLQPVGVWLNFNDSLISQLAWRDVADDAPYMLLYEKMPK</sequence>
<keyword evidence="6" id="KW-0788">Thiol protease</keyword>
<dbReference type="InterPro" id="IPR001394">
    <property type="entry name" value="Peptidase_C19_UCH"/>
</dbReference>
<keyword evidence="3" id="KW-0645">Protease</keyword>
<feature type="region of interest" description="Disordered" evidence="7">
    <location>
        <begin position="833"/>
        <end position="870"/>
    </location>
</feature>
<feature type="compositionally biased region" description="Low complexity" evidence="7">
    <location>
        <begin position="499"/>
        <end position="513"/>
    </location>
</feature>
<feature type="compositionally biased region" description="Polar residues" evidence="7">
    <location>
        <begin position="62"/>
        <end position="71"/>
    </location>
</feature>
<feature type="region of interest" description="Disordered" evidence="7">
    <location>
        <begin position="215"/>
        <end position="294"/>
    </location>
</feature>
<evidence type="ECO:0000259" key="8">
    <source>
        <dbReference type="PROSITE" id="PS50235"/>
    </source>
</evidence>
<dbReference type="EMBL" id="CAJHUC010000397">
    <property type="protein sequence ID" value="CAD7695862.1"/>
    <property type="molecule type" value="Genomic_DNA"/>
</dbReference>
<evidence type="ECO:0000256" key="3">
    <source>
        <dbReference type="ARBA" id="ARBA00022670"/>
    </source>
</evidence>
<dbReference type="PROSITE" id="PS50235">
    <property type="entry name" value="USP_3"/>
    <property type="match status" value="1"/>
</dbReference>
<feature type="region of interest" description="Disordered" evidence="7">
    <location>
        <begin position="475"/>
        <end position="563"/>
    </location>
</feature>
<dbReference type="GO" id="GO:0005829">
    <property type="term" value="C:cytosol"/>
    <property type="evidence" value="ECO:0007669"/>
    <property type="project" value="TreeGrafter"/>
</dbReference>
<evidence type="ECO:0000256" key="6">
    <source>
        <dbReference type="ARBA" id="ARBA00022807"/>
    </source>
</evidence>
<dbReference type="GO" id="GO:0005634">
    <property type="term" value="C:nucleus"/>
    <property type="evidence" value="ECO:0007669"/>
    <property type="project" value="TreeGrafter"/>
</dbReference>
<protein>
    <recommendedName>
        <fullName evidence="2">ubiquitinyl hydrolase 1</fullName>
        <ecNumber evidence="2">3.4.19.12</ecNumber>
    </recommendedName>
</protein>
<proteinExistence type="predicted"/>
<dbReference type="GO" id="GO:0004843">
    <property type="term" value="F:cysteine-type deubiquitinase activity"/>
    <property type="evidence" value="ECO:0007669"/>
    <property type="project" value="UniProtKB-EC"/>
</dbReference>
<dbReference type="GO" id="GO:0016579">
    <property type="term" value="P:protein deubiquitination"/>
    <property type="evidence" value="ECO:0007669"/>
    <property type="project" value="InterPro"/>
</dbReference>
<gene>
    <name evidence="9" type="ORF">OSTQU699_LOCUS1223</name>
</gene>
<feature type="region of interest" description="Disordered" evidence="7">
    <location>
        <begin position="85"/>
        <end position="127"/>
    </location>
</feature>
<dbReference type="Gene3D" id="3.90.70.10">
    <property type="entry name" value="Cysteine proteinases"/>
    <property type="match status" value="1"/>
</dbReference>
<feature type="domain" description="USP" evidence="8">
    <location>
        <begin position="696"/>
        <end position="1058"/>
    </location>
</feature>
<dbReference type="InterPro" id="IPR050164">
    <property type="entry name" value="Peptidase_C19"/>
</dbReference>
<dbReference type="PANTHER" id="PTHR24006">
    <property type="entry name" value="UBIQUITIN CARBOXYL-TERMINAL HYDROLASE"/>
    <property type="match status" value="1"/>
</dbReference>
<feature type="compositionally biased region" description="Polar residues" evidence="7">
    <location>
        <begin position="237"/>
        <end position="251"/>
    </location>
</feature>
<dbReference type="InterPro" id="IPR038765">
    <property type="entry name" value="Papain-like_cys_pep_sf"/>
</dbReference>